<keyword evidence="4" id="KW-1185">Reference proteome</keyword>
<feature type="region of interest" description="Disordered" evidence="1">
    <location>
        <begin position="313"/>
        <end position="334"/>
    </location>
</feature>
<feature type="transmembrane region" description="Helical" evidence="2">
    <location>
        <begin position="98"/>
        <end position="115"/>
    </location>
</feature>
<evidence type="ECO:0000256" key="1">
    <source>
        <dbReference type="SAM" id="MobiDB-lite"/>
    </source>
</evidence>
<feature type="compositionally biased region" description="Polar residues" evidence="1">
    <location>
        <begin position="324"/>
        <end position="334"/>
    </location>
</feature>
<sequence>MPRCSFFSGLRPRSIRAGDDEVADGGNFNEKCARRLRDWPALVLTVLRLLQVVYFVFAYFSLYGFQRSSYFREDGPWQHTPNEIRHAQRMMRWARMQATVSLVYHAAVLVVPWLLRLLRATTKRPFTGLGAVFGDGCAMVALLNTLCTLETAHEGYCHNPPQGGAFDLRDMMNFSYGGVHHHMSHRSICQSLDVIFGLGALVILSHFITAVATAWRAKRSFQTVLAKVGSAAGDIEQGVIRGHVREESIASATPQRRHSPPPSYHSVIPEPAQDDQDYTERATPSQELRSRASVETTSSLGLERYGYLVSDGWRAPEQPPVYSSRPSSLRQVVA</sequence>
<feature type="region of interest" description="Disordered" evidence="1">
    <location>
        <begin position="249"/>
        <end position="296"/>
    </location>
</feature>
<organism evidence="3 4">
    <name type="scientific">Chaetomium fimeti</name>
    <dbReference type="NCBI Taxonomy" id="1854472"/>
    <lineage>
        <taxon>Eukaryota</taxon>
        <taxon>Fungi</taxon>
        <taxon>Dikarya</taxon>
        <taxon>Ascomycota</taxon>
        <taxon>Pezizomycotina</taxon>
        <taxon>Sordariomycetes</taxon>
        <taxon>Sordariomycetidae</taxon>
        <taxon>Sordariales</taxon>
        <taxon>Chaetomiaceae</taxon>
        <taxon>Chaetomium</taxon>
    </lineage>
</organism>
<dbReference type="AlphaFoldDB" id="A0AAE0LP23"/>
<feature type="transmembrane region" description="Helical" evidence="2">
    <location>
        <begin position="39"/>
        <end position="62"/>
    </location>
</feature>
<dbReference type="RefSeq" id="XP_062656075.1">
    <property type="nucleotide sequence ID" value="XM_062804546.1"/>
</dbReference>
<dbReference type="Proteomes" id="UP001278766">
    <property type="component" value="Unassembled WGS sequence"/>
</dbReference>
<dbReference type="GeneID" id="87841494"/>
<keyword evidence="2" id="KW-1133">Transmembrane helix</keyword>
<evidence type="ECO:0000313" key="3">
    <source>
        <dbReference type="EMBL" id="KAK3292561.1"/>
    </source>
</evidence>
<evidence type="ECO:0000256" key="2">
    <source>
        <dbReference type="SAM" id="Phobius"/>
    </source>
</evidence>
<reference evidence="3" key="1">
    <citation type="journal article" date="2023" name="Mol. Phylogenet. Evol.">
        <title>Genome-scale phylogeny and comparative genomics of the fungal order Sordariales.</title>
        <authorList>
            <person name="Hensen N."/>
            <person name="Bonometti L."/>
            <person name="Westerberg I."/>
            <person name="Brannstrom I.O."/>
            <person name="Guillou S."/>
            <person name="Cros-Aarteil S."/>
            <person name="Calhoun S."/>
            <person name="Haridas S."/>
            <person name="Kuo A."/>
            <person name="Mondo S."/>
            <person name="Pangilinan J."/>
            <person name="Riley R."/>
            <person name="LaButti K."/>
            <person name="Andreopoulos B."/>
            <person name="Lipzen A."/>
            <person name="Chen C."/>
            <person name="Yan M."/>
            <person name="Daum C."/>
            <person name="Ng V."/>
            <person name="Clum A."/>
            <person name="Steindorff A."/>
            <person name="Ohm R.A."/>
            <person name="Martin F."/>
            <person name="Silar P."/>
            <person name="Natvig D.O."/>
            <person name="Lalanne C."/>
            <person name="Gautier V."/>
            <person name="Ament-Velasquez S.L."/>
            <person name="Kruys A."/>
            <person name="Hutchinson M.I."/>
            <person name="Powell A.J."/>
            <person name="Barry K."/>
            <person name="Miller A.N."/>
            <person name="Grigoriev I.V."/>
            <person name="Debuchy R."/>
            <person name="Gladieux P."/>
            <person name="Hiltunen Thoren M."/>
            <person name="Johannesson H."/>
        </authorList>
    </citation>
    <scope>NUCLEOTIDE SEQUENCE</scope>
    <source>
        <strain evidence="3">CBS 168.71</strain>
    </source>
</reference>
<evidence type="ECO:0000313" key="4">
    <source>
        <dbReference type="Proteomes" id="UP001278766"/>
    </source>
</evidence>
<accession>A0AAE0LP23</accession>
<gene>
    <name evidence="3" type="ORF">B0H64DRAFT_407061</name>
</gene>
<keyword evidence="2" id="KW-0472">Membrane</keyword>
<name>A0AAE0LP23_9PEZI</name>
<protein>
    <submittedName>
        <fullName evidence="3">Uncharacterized protein</fullName>
    </submittedName>
</protein>
<feature type="compositionally biased region" description="Polar residues" evidence="1">
    <location>
        <begin position="282"/>
        <end position="296"/>
    </location>
</feature>
<reference evidence="3" key="2">
    <citation type="submission" date="2023-06" db="EMBL/GenBank/DDBJ databases">
        <authorList>
            <consortium name="Lawrence Berkeley National Laboratory"/>
            <person name="Haridas S."/>
            <person name="Hensen N."/>
            <person name="Bonometti L."/>
            <person name="Westerberg I."/>
            <person name="Brannstrom I.O."/>
            <person name="Guillou S."/>
            <person name="Cros-Aarteil S."/>
            <person name="Calhoun S."/>
            <person name="Kuo A."/>
            <person name="Mondo S."/>
            <person name="Pangilinan J."/>
            <person name="Riley R."/>
            <person name="Labutti K."/>
            <person name="Andreopoulos B."/>
            <person name="Lipzen A."/>
            <person name="Chen C."/>
            <person name="Yanf M."/>
            <person name="Daum C."/>
            <person name="Ng V."/>
            <person name="Clum A."/>
            <person name="Steindorff A."/>
            <person name="Ohm R."/>
            <person name="Martin F."/>
            <person name="Silar P."/>
            <person name="Natvig D."/>
            <person name="Lalanne C."/>
            <person name="Gautier V."/>
            <person name="Ament-Velasquez S.L."/>
            <person name="Kruys A."/>
            <person name="Hutchinson M.I."/>
            <person name="Powell A.J."/>
            <person name="Barry K."/>
            <person name="Miller A.N."/>
            <person name="Grigoriev I.V."/>
            <person name="Debuchy R."/>
            <person name="Gladieux P."/>
            <person name="Thoren M.H."/>
            <person name="Johannesson H."/>
        </authorList>
    </citation>
    <scope>NUCLEOTIDE SEQUENCE</scope>
    <source>
        <strain evidence="3">CBS 168.71</strain>
    </source>
</reference>
<keyword evidence="2" id="KW-0812">Transmembrane</keyword>
<proteinExistence type="predicted"/>
<dbReference type="EMBL" id="JAUEPN010000007">
    <property type="protein sequence ID" value="KAK3292561.1"/>
    <property type="molecule type" value="Genomic_DNA"/>
</dbReference>
<comment type="caution">
    <text evidence="3">The sequence shown here is derived from an EMBL/GenBank/DDBJ whole genome shotgun (WGS) entry which is preliminary data.</text>
</comment>
<feature type="transmembrane region" description="Helical" evidence="2">
    <location>
        <begin position="194"/>
        <end position="215"/>
    </location>
</feature>